<evidence type="ECO:0000313" key="3">
    <source>
        <dbReference type="Proteomes" id="UP000604825"/>
    </source>
</evidence>
<feature type="region of interest" description="Disordered" evidence="1">
    <location>
        <begin position="1"/>
        <end position="26"/>
    </location>
</feature>
<dbReference type="Proteomes" id="UP000604825">
    <property type="component" value="Unassembled WGS sequence"/>
</dbReference>
<dbReference type="Pfam" id="PF15697">
    <property type="entry name" value="DUF4666"/>
    <property type="match status" value="1"/>
</dbReference>
<feature type="compositionally biased region" description="Polar residues" evidence="1">
    <location>
        <begin position="1"/>
        <end position="17"/>
    </location>
</feature>
<dbReference type="EMBL" id="CAJGYO010000841">
    <property type="protein sequence ID" value="CAD6343818.1"/>
    <property type="molecule type" value="Genomic_DNA"/>
</dbReference>
<comment type="caution">
    <text evidence="2">The sequence shown here is derived from an EMBL/GenBank/DDBJ whole genome shotgun (WGS) entry which is preliminary data.</text>
</comment>
<sequence length="136" mass="14026">MSRLQRSSVSFRRQGSSGRIWDDPLRGLDLKGLSTTPKAAPLHHDASVLAGDPSPRVVSRLLMRHSGGGGGAGGASSAGVIVESPEVAASASPAAASVVVKADGGKRQERPARRRRRISAAFCACMGHPPASHAQQ</sequence>
<dbReference type="AlphaFoldDB" id="A0A811SSC7"/>
<proteinExistence type="predicted"/>
<dbReference type="PANTHER" id="PTHR33730">
    <property type="entry name" value="OS05G0542732 PROTEIN-RELATED"/>
    <property type="match status" value="1"/>
</dbReference>
<evidence type="ECO:0000256" key="1">
    <source>
        <dbReference type="SAM" id="MobiDB-lite"/>
    </source>
</evidence>
<gene>
    <name evidence="2" type="ORF">NCGR_LOCUS67916</name>
</gene>
<organism evidence="2 3">
    <name type="scientific">Miscanthus lutarioriparius</name>
    <dbReference type="NCBI Taxonomy" id="422564"/>
    <lineage>
        <taxon>Eukaryota</taxon>
        <taxon>Viridiplantae</taxon>
        <taxon>Streptophyta</taxon>
        <taxon>Embryophyta</taxon>
        <taxon>Tracheophyta</taxon>
        <taxon>Spermatophyta</taxon>
        <taxon>Magnoliopsida</taxon>
        <taxon>Liliopsida</taxon>
        <taxon>Poales</taxon>
        <taxon>Poaceae</taxon>
        <taxon>PACMAD clade</taxon>
        <taxon>Panicoideae</taxon>
        <taxon>Andropogonodae</taxon>
        <taxon>Andropogoneae</taxon>
        <taxon>Saccharinae</taxon>
        <taxon>Miscanthus</taxon>
    </lineage>
</organism>
<evidence type="ECO:0000313" key="2">
    <source>
        <dbReference type="EMBL" id="CAD6343818.1"/>
    </source>
</evidence>
<dbReference type="InterPro" id="IPR031421">
    <property type="entry name" value="DUF4666"/>
</dbReference>
<protein>
    <submittedName>
        <fullName evidence="2">Uncharacterized protein</fullName>
    </submittedName>
</protein>
<accession>A0A811SSC7</accession>
<reference evidence="2" key="1">
    <citation type="submission" date="2020-10" db="EMBL/GenBank/DDBJ databases">
        <authorList>
            <person name="Han B."/>
            <person name="Lu T."/>
            <person name="Zhao Q."/>
            <person name="Huang X."/>
            <person name="Zhao Y."/>
        </authorList>
    </citation>
    <scope>NUCLEOTIDE SEQUENCE</scope>
</reference>
<name>A0A811SSC7_9POAL</name>
<keyword evidence="3" id="KW-1185">Reference proteome</keyword>
<dbReference type="PANTHER" id="PTHR33730:SF36">
    <property type="entry name" value="PLANT_PROTEIN"/>
    <property type="match status" value="1"/>
</dbReference>
<dbReference type="OrthoDB" id="786478at2759"/>